<accession>A0ABU2H4G5</accession>
<evidence type="ECO:0000313" key="3">
    <source>
        <dbReference type="EMBL" id="MDS1270191.1"/>
    </source>
</evidence>
<feature type="compositionally biased region" description="Polar residues" evidence="1">
    <location>
        <begin position="116"/>
        <end position="128"/>
    </location>
</feature>
<organism evidence="3 4">
    <name type="scientific">Lipingzhangella rawalii</name>
    <dbReference type="NCBI Taxonomy" id="2055835"/>
    <lineage>
        <taxon>Bacteria</taxon>
        <taxon>Bacillati</taxon>
        <taxon>Actinomycetota</taxon>
        <taxon>Actinomycetes</taxon>
        <taxon>Streptosporangiales</taxon>
        <taxon>Nocardiopsidaceae</taxon>
        <taxon>Lipingzhangella</taxon>
    </lineage>
</organism>
<dbReference type="RefSeq" id="WP_310911727.1">
    <property type="nucleotide sequence ID" value="NZ_JAVLVT010000003.1"/>
</dbReference>
<keyword evidence="2" id="KW-0812">Transmembrane</keyword>
<keyword evidence="4" id="KW-1185">Reference proteome</keyword>
<comment type="caution">
    <text evidence="3">The sequence shown here is derived from an EMBL/GenBank/DDBJ whole genome shotgun (WGS) entry which is preliminary data.</text>
</comment>
<sequence>MPRPRQPDPAAFEGDHRIPAALGSVAWAIALVILLAMGDSLPREDRWWIGVCLTGLALGLFALAYIPHIQRRGDSPAPDGAGSSQTDGQDPASAQTDPESETAPDAADPGTDHSHNASTTRTAPSSPGTDAAPGSSDTGTTTGAAPETSGEQPPHRGE</sequence>
<protein>
    <submittedName>
        <fullName evidence="3">DUF2530 domain-containing protein</fullName>
    </submittedName>
</protein>
<gene>
    <name evidence="3" type="ORF">RIF23_07780</name>
</gene>
<feature type="compositionally biased region" description="Low complexity" evidence="1">
    <location>
        <begin position="131"/>
        <end position="146"/>
    </location>
</feature>
<evidence type="ECO:0000256" key="2">
    <source>
        <dbReference type="SAM" id="Phobius"/>
    </source>
</evidence>
<name>A0ABU2H4G5_9ACTN</name>
<keyword evidence="2" id="KW-1133">Transmembrane helix</keyword>
<proteinExistence type="predicted"/>
<feature type="transmembrane region" description="Helical" evidence="2">
    <location>
        <begin position="20"/>
        <end position="41"/>
    </location>
</feature>
<feature type="transmembrane region" description="Helical" evidence="2">
    <location>
        <begin position="47"/>
        <end position="66"/>
    </location>
</feature>
<reference evidence="4" key="1">
    <citation type="submission" date="2023-07" db="EMBL/GenBank/DDBJ databases">
        <title>Novel species in the genus Lipingzhangella isolated from Sambhar Salt Lake.</title>
        <authorList>
            <person name="Jiya N."/>
            <person name="Kajale S."/>
            <person name="Sharma A."/>
        </authorList>
    </citation>
    <scope>NUCLEOTIDE SEQUENCE [LARGE SCALE GENOMIC DNA]</scope>
    <source>
        <strain evidence="4">LS1_29</strain>
    </source>
</reference>
<evidence type="ECO:0000256" key="1">
    <source>
        <dbReference type="SAM" id="MobiDB-lite"/>
    </source>
</evidence>
<dbReference type="Pfam" id="PF10745">
    <property type="entry name" value="DUF2530"/>
    <property type="match status" value="1"/>
</dbReference>
<dbReference type="Proteomes" id="UP001250214">
    <property type="component" value="Unassembled WGS sequence"/>
</dbReference>
<keyword evidence="2" id="KW-0472">Membrane</keyword>
<dbReference type="InterPro" id="IPR019681">
    <property type="entry name" value="DUF2530"/>
</dbReference>
<feature type="compositionally biased region" description="Polar residues" evidence="1">
    <location>
        <begin position="82"/>
        <end position="97"/>
    </location>
</feature>
<evidence type="ECO:0000313" key="4">
    <source>
        <dbReference type="Proteomes" id="UP001250214"/>
    </source>
</evidence>
<dbReference type="EMBL" id="JAVLVT010000003">
    <property type="protein sequence ID" value="MDS1270191.1"/>
    <property type="molecule type" value="Genomic_DNA"/>
</dbReference>
<feature type="region of interest" description="Disordered" evidence="1">
    <location>
        <begin position="71"/>
        <end position="158"/>
    </location>
</feature>